<dbReference type="GO" id="GO:0044331">
    <property type="term" value="P:cell-cell adhesion mediated by cadherin"/>
    <property type="evidence" value="ECO:0007669"/>
    <property type="project" value="TreeGrafter"/>
</dbReference>
<proteinExistence type="predicted"/>
<evidence type="ECO:0000256" key="11">
    <source>
        <dbReference type="SAM" id="MobiDB-lite"/>
    </source>
</evidence>
<organism evidence="14 15">
    <name type="scientific">Denticeps clupeoides</name>
    <name type="common">denticle herring</name>
    <dbReference type="NCBI Taxonomy" id="299321"/>
    <lineage>
        <taxon>Eukaryota</taxon>
        <taxon>Metazoa</taxon>
        <taxon>Chordata</taxon>
        <taxon>Craniata</taxon>
        <taxon>Vertebrata</taxon>
        <taxon>Euteleostomi</taxon>
        <taxon>Actinopterygii</taxon>
        <taxon>Neopterygii</taxon>
        <taxon>Teleostei</taxon>
        <taxon>Clupei</taxon>
        <taxon>Clupeiformes</taxon>
        <taxon>Denticipitoidei</taxon>
        <taxon>Denticipitidae</taxon>
        <taxon>Denticeps</taxon>
    </lineage>
</organism>
<keyword evidence="7 12" id="KW-0472">Membrane</keyword>
<dbReference type="SMART" id="SM00112">
    <property type="entry name" value="CA"/>
    <property type="match status" value="5"/>
</dbReference>
<dbReference type="Pfam" id="PF00028">
    <property type="entry name" value="Cadherin"/>
    <property type="match status" value="4"/>
</dbReference>
<evidence type="ECO:0000256" key="9">
    <source>
        <dbReference type="RuleBase" id="RU003318"/>
    </source>
</evidence>
<dbReference type="GeneTree" id="ENSGT00940000159567"/>
<feature type="compositionally biased region" description="Polar residues" evidence="11">
    <location>
        <begin position="824"/>
        <end position="835"/>
    </location>
</feature>
<dbReference type="PANTHER" id="PTHR24027">
    <property type="entry name" value="CADHERIN-23"/>
    <property type="match status" value="1"/>
</dbReference>
<gene>
    <name evidence="14" type="primary">LOC114768865</name>
</gene>
<dbReference type="InterPro" id="IPR039808">
    <property type="entry name" value="Cadherin"/>
</dbReference>
<dbReference type="GO" id="GO:0000902">
    <property type="term" value="P:cell morphogenesis"/>
    <property type="evidence" value="ECO:0007669"/>
    <property type="project" value="TreeGrafter"/>
</dbReference>
<feature type="transmembrane region" description="Helical" evidence="12">
    <location>
        <begin position="699"/>
        <end position="723"/>
    </location>
</feature>
<dbReference type="Gene3D" id="4.10.900.10">
    <property type="entry name" value="TCF3-CBD (Catenin binding domain)"/>
    <property type="match status" value="1"/>
</dbReference>
<dbReference type="GO" id="GO:0007043">
    <property type="term" value="P:cell-cell junction assembly"/>
    <property type="evidence" value="ECO:0007669"/>
    <property type="project" value="TreeGrafter"/>
</dbReference>
<evidence type="ECO:0000256" key="7">
    <source>
        <dbReference type="ARBA" id="ARBA00023136"/>
    </source>
</evidence>
<name>A0AAY4CBW2_9TELE</name>
<dbReference type="GO" id="GO:0005509">
    <property type="term" value="F:calcium ion binding"/>
    <property type="evidence" value="ECO:0007669"/>
    <property type="project" value="UniProtKB-UniRule"/>
</dbReference>
<feature type="compositionally biased region" description="Polar residues" evidence="11">
    <location>
        <begin position="37"/>
        <end position="46"/>
    </location>
</feature>
<evidence type="ECO:0000313" key="15">
    <source>
        <dbReference type="Proteomes" id="UP000694580"/>
    </source>
</evidence>
<evidence type="ECO:0000256" key="1">
    <source>
        <dbReference type="ARBA" id="ARBA00004251"/>
    </source>
</evidence>
<feature type="region of interest" description="Disordered" evidence="11">
    <location>
        <begin position="17"/>
        <end position="52"/>
    </location>
</feature>
<evidence type="ECO:0000256" key="4">
    <source>
        <dbReference type="ARBA" id="ARBA00022837"/>
    </source>
</evidence>
<keyword evidence="2 9" id="KW-0812">Transmembrane</keyword>
<dbReference type="GO" id="GO:0045296">
    <property type="term" value="F:cadherin binding"/>
    <property type="evidence" value="ECO:0007669"/>
    <property type="project" value="TreeGrafter"/>
</dbReference>
<dbReference type="FunFam" id="2.60.40.60:FF:000008">
    <property type="entry name" value="Cadherin 24"/>
    <property type="match status" value="1"/>
</dbReference>
<dbReference type="GO" id="GO:0005912">
    <property type="term" value="C:adherens junction"/>
    <property type="evidence" value="ECO:0007669"/>
    <property type="project" value="TreeGrafter"/>
</dbReference>
<protein>
    <recommendedName>
        <fullName evidence="13">Cadherin domain-containing protein</fullName>
    </recommendedName>
</protein>
<dbReference type="PANTHER" id="PTHR24027:SF272">
    <property type="entry name" value="CADHERIN-24"/>
    <property type="match status" value="1"/>
</dbReference>
<dbReference type="GO" id="GO:0016339">
    <property type="term" value="P:calcium-dependent cell-cell adhesion via plasma membrane cell adhesion molecules"/>
    <property type="evidence" value="ECO:0007669"/>
    <property type="project" value="TreeGrafter"/>
</dbReference>
<dbReference type="AlphaFoldDB" id="A0AAY4CBW2"/>
<dbReference type="InterPro" id="IPR000233">
    <property type="entry name" value="Cadherin_Y-type_LIR"/>
</dbReference>
<feature type="domain" description="Cadherin" evidence="13">
    <location>
        <begin position="232"/>
        <end position="340"/>
    </location>
</feature>
<dbReference type="SUPFAM" id="SSF49313">
    <property type="entry name" value="Cadherin-like"/>
    <property type="match status" value="5"/>
</dbReference>
<dbReference type="InterPro" id="IPR015919">
    <property type="entry name" value="Cadherin-like_sf"/>
</dbReference>
<evidence type="ECO:0000256" key="3">
    <source>
        <dbReference type="ARBA" id="ARBA00022737"/>
    </source>
</evidence>
<keyword evidence="6 12" id="KW-1133">Transmembrane helix</keyword>
<evidence type="ECO:0000256" key="10">
    <source>
        <dbReference type="RuleBase" id="RU004357"/>
    </source>
</evidence>
<evidence type="ECO:0000256" key="6">
    <source>
        <dbReference type="ARBA" id="ARBA00022989"/>
    </source>
</evidence>
<keyword evidence="4 8" id="KW-0106">Calcium</keyword>
<dbReference type="FunFam" id="2.60.40.60:FF:000373">
    <property type="entry name" value="Ventral neural cadherin"/>
    <property type="match status" value="1"/>
</dbReference>
<feature type="domain" description="Cadherin" evidence="13">
    <location>
        <begin position="559"/>
        <end position="684"/>
    </location>
</feature>
<dbReference type="InterPro" id="IPR002126">
    <property type="entry name" value="Cadherin-like_dom"/>
</dbReference>
<evidence type="ECO:0000313" key="14">
    <source>
        <dbReference type="Ensembl" id="ENSDCDP00010030577.1"/>
    </source>
</evidence>
<evidence type="ECO:0000256" key="5">
    <source>
        <dbReference type="ARBA" id="ARBA00022889"/>
    </source>
</evidence>
<dbReference type="FunFam" id="2.60.40.60:FF:000200">
    <property type="entry name" value="Cadherin 24, type 2b"/>
    <property type="match status" value="1"/>
</dbReference>
<dbReference type="CDD" id="cd11304">
    <property type="entry name" value="Cadherin_repeat"/>
    <property type="match status" value="4"/>
</dbReference>
<dbReference type="PROSITE" id="PS50268">
    <property type="entry name" value="CADHERIN_2"/>
    <property type="match status" value="5"/>
</dbReference>
<dbReference type="Ensembl" id="ENSDCDT00010037957.1">
    <property type="protein sequence ID" value="ENSDCDP00010030577.1"/>
    <property type="gene ID" value="ENSDCDG00010019586.1"/>
</dbReference>
<dbReference type="Proteomes" id="UP000694580">
    <property type="component" value="Chromosome 19"/>
</dbReference>
<dbReference type="FunFam" id="2.60.40.60:FF:000009">
    <property type="entry name" value="Cadherin 24"/>
    <property type="match status" value="1"/>
</dbReference>
<dbReference type="PRINTS" id="PR00205">
    <property type="entry name" value="CADHERIN"/>
</dbReference>
<comment type="subcellular location">
    <subcellularLocation>
        <location evidence="1 9">Cell membrane</location>
        <topology evidence="1 9">Single-pass type I membrane protein</topology>
    </subcellularLocation>
</comment>
<dbReference type="GO" id="GO:0016342">
    <property type="term" value="C:catenin complex"/>
    <property type="evidence" value="ECO:0007669"/>
    <property type="project" value="TreeGrafter"/>
</dbReference>
<comment type="function">
    <text evidence="10">Cadherins are calcium-dependent cell adhesion proteins.</text>
</comment>
<dbReference type="GO" id="GO:0016477">
    <property type="term" value="P:cell migration"/>
    <property type="evidence" value="ECO:0007669"/>
    <property type="project" value="TreeGrafter"/>
</dbReference>
<dbReference type="FunFam" id="2.60.40.60:FF:000017">
    <property type="entry name" value="Cadherin 24"/>
    <property type="match status" value="1"/>
</dbReference>
<keyword evidence="3" id="KW-0677">Repeat</keyword>
<evidence type="ECO:0000256" key="2">
    <source>
        <dbReference type="ARBA" id="ARBA00022692"/>
    </source>
</evidence>
<evidence type="ECO:0000256" key="12">
    <source>
        <dbReference type="SAM" id="Phobius"/>
    </source>
</evidence>
<keyword evidence="15" id="KW-1185">Reference proteome</keyword>
<dbReference type="GO" id="GO:0008013">
    <property type="term" value="F:beta-catenin binding"/>
    <property type="evidence" value="ECO:0007669"/>
    <property type="project" value="TreeGrafter"/>
</dbReference>
<dbReference type="GO" id="GO:0034332">
    <property type="term" value="P:adherens junction organization"/>
    <property type="evidence" value="ECO:0007669"/>
    <property type="project" value="TreeGrafter"/>
</dbReference>
<evidence type="ECO:0000256" key="8">
    <source>
        <dbReference type="PROSITE-ProRule" id="PRU00043"/>
    </source>
</evidence>
<reference evidence="14 15" key="1">
    <citation type="submission" date="2020-06" db="EMBL/GenBank/DDBJ databases">
        <authorList>
            <consortium name="Wellcome Sanger Institute Data Sharing"/>
        </authorList>
    </citation>
    <scope>NUCLEOTIDE SEQUENCE [LARGE SCALE GENOMIC DNA]</scope>
</reference>
<reference evidence="14" key="2">
    <citation type="submission" date="2025-08" db="UniProtKB">
        <authorList>
            <consortium name="Ensembl"/>
        </authorList>
    </citation>
    <scope>IDENTIFICATION</scope>
</reference>
<feature type="region of interest" description="Disordered" evidence="11">
    <location>
        <begin position="800"/>
        <end position="852"/>
    </location>
</feature>
<dbReference type="InterPro" id="IPR027397">
    <property type="entry name" value="Catenin-bd_sf"/>
</dbReference>
<dbReference type="InterPro" id="IPR020894">
    <property type="entry name" value="Cadherin_CS"/>
</dbReference>
<keyword evidence="5 9" id="KW-0130">Cell adhesion</keyword>
<evidence type="ECO:0000259" key="13">
    <source>
        <dbReference type="PROSITE" id="PS50268"/>
    </source>
</evidence>
<sequence length="1037" mass="110987">MTSSNLFSCSVSVRVENVDSRGTAQPNPRAREKLLGSNMSTSQRGLTNDPLESATLQIPPDSMDGDGPAAGGRGLRLWPELGLGVKEADRRALPTDSSRGWGLGLGGGASQGILGATQPRVRTRRSWIWNQFFVIEEYVGPEPMLIGRLHSSVDKGDGNTKYILKGEGAGSVFVIDGRTGNIHVTKPLDREEKDQYRLIATATDLQTGRPLEPSSQFVIRVQDINDNAPVFRSGPYSATVPEMANIGTSVIQVTASDADDPSYGNSAKLVYTVLEGQELFSVDPQTGVIRTAAADMDRERQDRHLVVLQARDMGGHQGGLTGTTTVTVWLSDVNDNPPRFAHSVWSFSVSELAMPGVEVGRLSATDADLGENARLEYAIVDGDGGDAFNVTTRSHEAVITLNKAVDFERRSSYTLNVEVQNPVVDARFLRRGPFKDRATVQIAVLNADEPPRFSRSRYRMDVSENCPPACVVGRVAAVDPDTGQSGNIRYSIDPESDPEALFRIAPDNGLITTAMELDREREQWHNITVIATQRDSPSQLTRVGVSIETLDLNDNAPELDRQYATAVCDSSSPGAVVQVLHAVDRDLSGSDSPVHFSIPSGSGAALNFSIRGRGGATASLVLLSALKPLPRSASTHTLNVPVVLQDASSELSSTGTVTVTVCPCLRGGMWAEEKKKSRQAVPEWDRQAECLPLPSASPLLGLSTAAVLAVLACATTLLVVAALSLSLRKQKRDALSPAEDDEIHENIITYDDEGGGEADTAAFDILALKSAPHSRPGSAPLYGRAAYGFNTLPVPRDKPLPFQPVLDLGRLPGAEEPTNGELGSETNSDSQTPETSGPGVASPPTEHPDAIRVGRAVHKPLRTMEGTLYRGGPLPGALYSDKSGPISVFALGGEDYAPHLVMPFTSGILGYGGGWSLGKGTEKGGGANLLTLRMGDFLQHRLAQVTLDPMQPPYDSVQTYGVEGSGSHAGSLSSLGSDVEREAEPLEGVVDGWGAKFQKLVEIFHEELEAGPEEDEEQTPKDEGCLMKNVYNLTYEY</sequence>
<feature type="domain" description="Cadherin" evidence="13">
    <location>
        <begin position="341"/>
        <end position="453"/>
    </location>
</feature>
<dbReference type="PROSITE" id="PS00232">
    <property type="entry name" value="CADHERIN_1"/>
    <property type="match status" value="1"/>
</dbReference>
<dbReference type="Pfam" id="PF01049">
    <property type="entry name" value="CADH_Y-type_LIR"/>
    <property type="match status" value="1"/>
</dbReference>
<accession>A0AAY4CBW2</accession>
<feature type="domain" description="Cadherin" evidence="13">
    <location>
        <begin position="151"/>
        <end position="231"/>
    </location>
</feature>
<dbReference type="GO" id="GO:0002009">
    <property type="term" value="P:morphogenesis of an epithelium"/>
    <property type="evidence" value="ECO:0007669"/>
    <property type="project" value="UniProtKB-ARBA"/>
</dbReference>
<dbReference type="GO" id="GO:0007156">
    <property type="term" value="P:homophilic cell adhesion via plasma membrane adhesion molecules"/>
    <property type="evidence" value="ECO:0007669"/>
    <property type="project" value="InterPro"/>
</dbReference>
<feature type="domain" description="Cadherin" evidence="13">
    <location>
        <begin position="454"/>
        <end position="559"/>
    </location>
</feature>
<reference evidence="14" key="3">
    <citation type="submission" date="2025-09" db="UniProtKB">
        <authorList>
            <consortium name="Ensembl"/>
        </authorList>
    </citation>
    <scope>IDENTIFICATION</scope>
</reference>
<dbReference type="Gene3D" id="2.60.40.60">
    <property type="entry name" value="Cadherins"/>
    <property type="match status" value="5"/>
</dbReference>